<evidence type="ECO:0000313" key="7">
    <source>
        <dbReference type="Proteomes" id="UP001064971"/>
    </source>
</evidence>
<sequence length="390" mass="41351">MTHGEKGNAHHRASVPSRTLSRAGALYHVRVRPLPWLPVLLLLALAAYLLPERLSLPGFGSSAPPTPPAVSQTLPNALPPETRELFERSRPATVQVEALDPGTNEAGLGTGFFISQDGQVLTAYHVVSNGRLFQIRTLSGRTYRARLTAYDAQADVALLTVQGRGPFPVLNLATRPPRVGETVLAIGNSGGDFLQPRRGQLLRLSAEAGRADFPQGTLEMTAPLAPGDSGGPIIDGNGQAIGVVSYVRVDETGRTRASYAVPVTEGNRLIEALRRGEQRDVPVVGLVFDLNHSGFVTPAGAVVSRVARGSPAAAAGLRGSELNREGNLAALGDIITTVNGTRTRNADEVITAIRRAQVGDTITLGYVRDGEARQTSITLVAKRSVPDLRE</sequence>
<keyword evidence="4" id="KW-1133">Transmembrane helix</keyword>
<evidence type="ECO:0000256" key="3">
    <source>
        <dbReference type="ARBA" id="ARBA00022801"/>
    </source>
</evidence>
<dbReference type="InterPro" id="IPR001478">
    <property type="entry name" value="PDZ"/>
</dbReference>
<evidence type="ECO:0000256" key="4">
    <source>
        <dbReference type="SAM" id="Phobius"/>
    </source>
</evidence>
<protein>
    <submittedName>
        <fullName evidence="6">Serine protease</fullName>
    </submittedName>
</protein>
<dbReference type="PRINTS" id="PR00834">
    <property type="entry name" value="PROTEASES2C"/>
</dbReference>
<dbReference type="Pfam" id="PF13180">
    <property type="entry name" value="PDZ_2"/>
    <property type="match status" value="1"/>
</dbReference>
<feature type="transmembrane region" description="Helical" evidence="4">
    <location>
        <begin position="34"/>
        <end position="51"/>
    </location>
</feature>
<dbReference type="InterPro" id="IPR051201">
    <property type="entry name" value="Chloro_Bact_Ser_Proteases"/>
</dbReference>
<dbReference type="InterPro" id="IPR009003">
    <property type="entry name" value="Peptidase_S1_PA"/>
</dbReference>
<dbReference type="PROSITE" id="PS50106">
    <property type="entry name" value="PDZ"/>
    <property type="match status" value="1"/>
</dbReference>
<dbReference type="PANTHER" id="PTHR43343">
    <property type="entry name" value="PEPTIDASE S12"/>
    <property type="match status" value="1"/>
</dbReference>
<proteinExistence type="inferred from homology"/>
<organism evidence="6 7">
    <name type="scientific">Deinococcus aetherius</name>
    <dbReference type="NCBI Taxonomy" id="200252"/>
    <lineage>
        <taxon>Bacteria</taxon>
        <taxon>Thermotogati</taxon>
        <taxon>Deinococcota</taxon>
        <taxon>Deinococci</taxon>
        <taxon>Deinococcales</taxon>
        <taxon>Deinococcaceae</taxon>
        <taxon>Deinococcus</taxon>
    </lineage>
</organism>
<evidence type="ECO:0000256" key="2">
    <source>
        <dbReference type="ARBA" id="ARBA00022670"/>
    </source>
</evidence>
<dbReference type="Proteomes" id="UP001064971">
    <property type="component" value="Chromosome"/>
</dbReference>
<keyword evidence="3" id="KW-0378">Hydrolase</keyword>
<keyword evidence="4" id="KW-0812">Transmembrane</keyword>
<dbReference type="GO" id="GO:0006508">
    <property type="term" value="P:proteolysis"/>
    <property type="evidence" value="ECO:0007669"/>
    <property type="project" value="UniProtKB-KW"/>
</dbReference>
<dbReference type="SMART" id="SM00228">
    <property type="entry name" value="PDZ"/>
    <property type="match status" value="1"/>
</dbReference>
<keyword evidence="4" id="KW-0472">Membrane</keyword>
<gene>
    <name evidence="6" type="ORF">DAETH_28000</name>
</gene>
<keyword evidence="7" id="KW-1185">Reference proteome</keyword>
<evidence type="ECO:0000256" key="1">
    <source>
        <dbReference type="ARBA" id="ARBA00010541"/>
    </source>
</evidence>
<accession>A0ABN6RKM9</accession>
<keyword evidence="2 6" id="KW-0645">Protease</keyword>
<feature type="domain" description="PDZ" evidence="5">
    <location>
        <begin position="270"/>
        <end position="356"/>
    </location>
</feature>
<dbReference type="Gene3D" id="2.40.10.10">
    <property type="entry name" value="Trypsin-like serine proteases"/>
    <property type="match status" value="2"/>
</dbReference>
<dbReference type="Gene3D" id="2.30.42.10">
    <property type="match status" value="1"/>
</dbReference>
<comment type="similarity">
    <text evidence="1">Belongs to the peptidase S1C family.</text>
</comment>
<evidence type="ECO:0000259" key="5">
    <source>
        <dbReference type="PROSITE" id="PS50106"/>
    </source>
</evidence>
<reference evidence="6" key="1">
    <citation type="submission" date="2022-07" db="EMBL/GenBank/DDBJ databases">
        <title>Complete Genome Sequence of the Radioresistant Bacterium Deinococcus aetherius ST0316, Isolated from the Air Dust collected in Lower Stratosphere above Japan.</title>
        <authorList>
            <person name="Satoh K."/>
            <person name="Hagiwara K."/>
            <person name="Katsumata K."/>
            <person name="Kubo A."/>
            <person name="Yokobori S."/>
            <person name="Yamagishi A."/>
            <person name="Oono Y."/>
            <person name="Narumi I."/>
        </authorList>
    </citation>
    <scope>NUCLEOTIDE SEQUENCE</scope>
    <source>
        <strain evidence="6">ST0316</strain>
    </source>
</reference>
<dbReference type="InterPro" id="IPR043504">
    <property type="entry name" value="Peptidase_S1_PA_chymotrypsin"/>
</dbReference>
<dbReference type="GO" id="GO:0008233">
    <property type="term" value="F:peptidase activity"/>
    <property type="evidence" value="ECO:0007669"/>
    <property type="project" value="UniProtKB-KW"/>
</dbReference>
<evidence type="ECO:0000313" key="6">
    <source>
        <dbReference type="EMBL" id="BDP42831.1"/>
    </source>
</evidence>
<dbReference type="SUPFAM" id="SSF50156">
    <property type="entry name" value="PDZ domain-like"/>
    <property type="match status" value="1"/>
</dbReference>
<dbReference type="EMBL" id="AP026560">
    <property type="protein sequence ID" value="BDP42831.1"/>
    <property type="molecule type" value="Genomic_DNA"/>
</dbReference>
<name>A0ABN6RKM9_9DEIO</name>
<dbReference type="Pfam" id="PF13365">
    <property type="entry name" value="Trypsin_2"/>
    <property type="match status" value="1"/>
</dbReference>
<dbReference type="SUPFAM" id="SSF50494">
    <property type="entry name" value="Trypsin-like serine proteases"/>
    <property type="match status" value="1"/>
</dbReference>
<dbReference type="InterPro" id="IPR036034">
    <property type="entry name" value="PDZ_sf"/>
</dbReference>
<dbReference type="PANTHER" id="PTHR43343:SF3">
    <property type="entry name" value="PROTEASE DO-LIKE 8, CHLOROPLASTIC"/>
    <property type="match status" value="1"/>
</dbReference>
<dbReference type="InterPro" id="IPR001940">
    <property type="entry name" value="Peptidase_S1C"/>
</dbReference>
<dbReference type="CDD" id="cd06779">
    <property type="entry name" value="cpPDZ_Deg_HtrA-like"/>
    <property type="match status" value="1"/>
</dbReference>